<protein>
    <submittedName>
        <fullName evidence="1">Uncharacterized protein</fullName>
    </submittedName>
</protein>
<proteinExistence type="predicted"/>
<accession>A0A0E9QT57</accession>
<dbReference type="AlphaFoldDB" id="A0A0E9QT57"/>
<organism evidence="1">
    <name type="scientific">Anguilla anguilla</name>
    <name type="common">European freshwater eel</name>
    <name type="synonym">Muraena anguilla</name>
    <dbReference type="NCBI Taxonomy" id="7936"/>
    <lineage>
        <taxon>Eukaryota</taxon>
        <taxon>Metazoa</taxon>
        <taxon>Chordata</taxon>
        <taxon>Craniata</taxon>
        <taxon>Vertebrata</taxon>
        <taxon>Euteleostomi</taxon>
        <taxon>Actinopterygii</taxon>
        <taxon>Neopterygii</taxon>
        <taxon>Teleostei</taxon>
        <taxon>Anguilliformes</taxon>
        <taxon>Anguillidae</taxon>
        <taxon>Anguilla</taxon>
    </lineage>
</organism>
<dbReference type="EMBL" id="GBXM01088563">
    <property type="protein sequence ID" value="JAH20014.1"/>
    <property type="molecule type" value="Transcribed_RNA"/>
</dbReference>
<reference evidence="1" key="1">
    <citation type="submission" date="2014-11" db="EMBL/GenBank/DDBJ databases">
        <authorList>
            <person name="Amaro Gonzalez C."/>
        </authorList>
    </citation>
    <scope>NUCLEOTIDE SEQUENCE</scope>
</reference>
<sequence>MPCYTVLFLYAIPCFMDKGYEDVLCNLLLVTRFCKYLYK</sequence>
<reference evidence="1" key="2">
    <citation type="journal article" date="2015" name="Fish Shellfish Immunol.">
        <title>Early steps in the European eel (Anguilla anguilla)-Vibrio vulnificus interaction in the gills: Role of the RtxA13 toxin.</title>
        <authorList>
            <person name="Callol A."/>
            <person name="Pajuelo D."/>
            <person name="Ebbesson L."/>
            <person name="Teles M."/>
            <person name="MacKenzie S."/>
            <person name="Amaro C."/>
        </authorList>
    </citation>
    <scope>NUCLEOTIDE SEQUENCE</scope>
</reference>
<evidence type="ECO:0000313" key="1">
    <source>
        <dbReference type="EMBL" id="JAH20014.1"/>
    </source>
</evidence>
<dbReference type="EMBL" id="GBXM01093962">
    <property type="protein sequence ID" value="JAH14615.1"/>
    <property type="molecule type" value="Transcribed_RNA"/>
</dbReference>
<name>A0A0E9QT57_ANGAN</name>